<dbReference type="PANTHER" id="PTHR46015:SF1">
    <property type="entry name" value="HOMOCYSTEINE S-METHYLTRANSFERASE-LIKE ISOFORM 1"/>
    <property type="match status" value="1"/>
</dbReference>
<dbReference type="GO" id="GO:0033528">
    <property type="term" value="P:S-methylmethionine cycle"/>
    <property type="evidence" value="ECO:0007669"/>
    <property type="project" value="TreeGrafter"/>
</dbReference>
<dbReference type="PROSITE" id="PS50970">
    <property type="entry name" value="HCY"/>
    <property type="match status" value="1"/>
</dbReference>
<keyword evidence="8" id="KW-1185">Reference proteome</keyword>
<evidence type="ECO:0000256" key="2">
    <source>
        <dbReference type="ARBA" id="ARBA00022679"/>
    </source>
</evidence>
<accession>A0A9P6EMJ3</accession>
<dbReference type="InterPro" id="IPR036589">
    <property type="entry name" value="HCY_dom_sf"/>
</dbReference>
<evidence type="ECO:0000256" key="1">
    <source>
        <dbReference type="ARBA" id="ARBA00022603"/>
    </source>
</evidence>
<dbReference type="GO" id="GO:0046872">
    <property type="term" value="F:metal ion binding"/>
    <property type="evidence" value="ECO:0007669"/>
    <property type="project" value="UniProtKB-KW"/>
</dbReference>
<feature type="domain" description="Hcy-binding" evidence="6">
    <location>
        <begin position="1"/>
        <end position="371"/>
    </location>
</feature>
<dbReference type="OrthoDB" id="261426at2759"/>
<evidence type="ECO:0000259" key="6">
    <source>
        <dbReference type="PROSITE" id="PS50970"/>
    </source>
</evidence>
<dbReference type="SUPFAM" id="SSF82282">
    <property type="entry name" value="Homocysteine S-methyltransferase"/>
    <property type="match status" value="1"/>
</dbReference>
<keyword evidence="2 5" id="KW-0808">Transferase</keyword>
<dbReference type="GO" id="GO:0032259">
    <property type="term" value="P:methylation"/>
    <property type="evidence" value="ECO:0007669"/>
    <property type="project" value="UniProtKB-KW"/>
</dbReference>
<organism evidence="7 8">
    <name type="scientific">Crepidotus variabilis</name>
    <dbReference type="NCBI Taxonomy" id="179855"/>
    <lineage>
        <taxon>Eukaryota</taxon>
        <taxon>Fungi</taxon>
        <taxon>Dikarya</taxon>
        <taxon>Basidiomycota</taxon>
        <taxon>Agaricomycotina</taxon>
        <taxon>Agaricomycetes</taxon>
        <taxon>Agaricomycetidae</taxon>
        <taxon>Agaricales</taxon>
        <taxon>Agaricineae</taxon>
        <taxon>Crepidotaceae</taxon>
        <taxon>Crepidotus</taxon>
    </lineage>
</organism>
<comment type="caution">
    <text evidence="7">The sequence shown here is derived from an EMBL/GenBank/DDBJ whole genome shotgun (WGS) entry which is preliminary data.</text>
</comment>
<dbReference type="Pfam" id="PF02574">
    <property type="entry name" value="S-methyl_trans"/>
    <property type="match status" value="1"/>
</dbReference>
<reference evidence="7" key="1">
    <citation type="submission" date="2020-11" db="EMBL/GenBank/DDBJ databases">
        <authorList>
            <consortium name="DOE Joint Genome Institute"/>
            <person name="Ahrendt S."/>
            <person name="Riley R."/>
            <person name="Andreopoulos W."/>
            <person name="Labutti K."/>
            <person name="Pangilinan J."/>
            <person name="Ruiz-Duenas F.J."/>
            <person name="Barrasa J.M."/>
            <person name="Sanchez-Garcia M."/>
            <person name="Camarero S."/>
            <person name="Miyauchi S."/>
            <person name="Serrano A."/>
            <person name="Linde D."/>
            <person name="Babiker R."/>
            <person name="Drula E."/>
            <person name="Ayuso-Fernandez I."/>
            <person name="Pacheco R."/>
            <person name="Padilla G."/>
            <person name="Ferreira P."/>
            <person name="Barriuso J."/>
            <person name="Kellner H."/>
            <person name="Castanera R."/>
            <person name="Alfaro M."/>
            <person name="Ramirez L."/>
            <person name="Pisabarro A.G."/>
            <person name="Kuo A."/>
            <person name="Tritt A."/>
            <person name="Lipzen A."/>
            <person name="He G."/>
            <person name="Yan M."/>
            <person name="Ng V."/>
            <person name="Cullen D."/>
            <person name="Martin F."/>
            <person name="Rosso M.-N."/>
            <person name="Henrissat B."/>
            <person name="Hibbett D."/>
            <person name="Martinez A.T."/>
            <person name="Grigoriev I.V."/>
        </authorList>
    </citation>
    <scope>NUCLEOTIDE SEQUENCE</scope>
    <source>
        <strain evidence="7">CBS 506.95</strain>
    </source>
</reference>
<protein>
    <submittedName>
        <fullName evidence="7">Homocysteine S-methyltransferase</fullName>
    </submittedName>
</protein>
<dbReference type="AlphaFoldDB" id="A0A9P6EMJ3"/>
<dbReference type="PANTHER" id="PTHR46015">
    <property type="entry name" value="ZGC:172121"/>
    <property type="match status" value="1"/>
</dbReference>
<dbReference type="GO" id="GO:0009086">
    <property type="term" value="P:methionine biosynthetic process"/>
    <property type="evidence" value="ECO:0007669"/>
    <property type="project" value="TreeGrafter"/>
</dbReference>
<name>A0A9P6EMJ3_9AGAR</name>
<evidence type="ECO:0000313" key="7">
    <source>
        <dbReference type="EMBL" id="KAF9531598.1"/>
    </source>
</evidence>
<dbReference type="EMBL" id="MU157834">
    <property type="protein sequence ID" value="KAF9531598.1"/>
    <property type="molecule type" value="Genomic_DNA"/>
</dbReference>
<gene>
    <name evidence="7" type="ORF">CPB83DRAFT_916008</name>
</gene>
<evidence type="ECO:0000256" key="3">
    <source>
        <dbReference type="ARBA" id="ARBA00022723"/>
    </source>
</evidence>
<keyword evidence="1 5" id="KW-0489">Methyltransferase</keyword>
<dbReference type="Proteomes" id="UP000807306">
    <property type="component" value="Unassembled WGS sequence"/>
</dbReference>
<keyword evidence="4 5" id="KW-0862">Zinc</keyword>
<comment type="cofactor">
    <cofactor evidence="5">
        <name>Zn(2+)</name>
        <dbReference type="ChEBI" id="CHEBI:29105"/>
    </cofactor>
</comment>
<sequence length="373" mass="41154">MDTLIDDVRRSLVLLDGGLGTALENELGNTVSQSALWSAQPIAESPDAILEAHQAFLDSGAGVISTSTYQCSSATFERSGYNDVDARKLMRKAVALAKEAVHTHQMSRKGIRAAVALSLGPFGATLCPTQEFGGFYPPPYGPKEFVQDGENNNAFPDVADDQQAIHALANFHYDRLSVFALHKETWDAIDCIAFETIPLSREIIAIRYAIAWLFKGESVAGKPWWISCVFPEGTSPDPTQAAHRPECKVASLLEAAFGEGRVESPPVPNGFGINCTAIKHVSKLATEVLEYYQANFRDENNVPQLVLYPNGHHTFDKSIGGWKQTTDKFSWAQEFYQVLDTIMKKKRPMKLLVGGCCKVSREEIRELCQLLKI</sequence>
<evidence type="ECO:0000313" key="8">
    <source>
        <dbReference type="Proteomes" id="UP000807306"/>
    </source>
</evidence>
<feature type="binding site" evidence="5">
    <location>
        <position position="275"/>
    </location>
    <ligand>
        <name>Zn(2+)</name>
        <dbReference type="ChEBI" id="CHEBI:29105"/>
    </ligand>
</feature>
<dbReference type="GO" id="GO:0008898">
    <property type="term" value="F:S-adenosylmethionine-homocysteine S-methyltransferase activity"/>
    <property type="evidence" value="ECO:0007669"/>
    <property type="project" value="TreeGrafter"/>
</dbReference>
<feature type="binding site" evidence="5">
    <location>
        <position position="357"/>
    </location>
    <ligand>
        <name>Zn(2+)</name>
        <dbReference type="ChEBI" id="CHEBI:29105"/>
    </ligand>
</feature>
<feature type="binding site" evidence="5">
    <location>
        <position position="356"/>
    </location>
    <ligand>
        <name>Zn(2+)</name>
        <dbReference type="ChEBI" id="CHEBI:29105"/>
    </ligand>
</feature>
<evidence type="ECO:0000256" key="5">
    <source>
        <dbReference type="PROSITE-ProRule" id="PRU00333"/>
    </source>
</evidence>
<proteinExistence type="predicted"/>
<dbReference type="InterPro" id="IPR003726">
    <property type="entry name" value="HCY_dom"/>
</dbReference>
<dbReference type="InterPro" id="IPR051486">
    <property type="entry name" value="Hcy_S-methyltransferase"/>
</dbReference>
<dbReference type="Gene3D" id="3.20.20.330">
    <property type="entry name" value="Homocysteine-binding-like domain"/>
    <property type="match status" value="1"/>
</dbReference>
<evidence type="ECO:0000256" key="4">
    <source>
        <dbReference type="ARBA" id="ARBA00022833"/>
    </source>
</evidence>
<keyword evidence="3 5" id="KW-0479">Metal-binding</keyword>